<dbReference type="Proteomes" id="UP000749646">
    <property type="component" value="Unassembled WGS sequence"/>
</dbReference>
<evidence type="ECO:0000256" key="1">
    <source>
        <dbReference type="ARBA" id="ARBA00022884"/>
    </source>
</evidence>
<sequence>MTTRVYLGHLARDASDRDIEVLFKNYGRIREVTIKNGFGFVEFHDPKDAEDVVYEFHGKDFMGERLVVELARGERRRDRDDRDDRRYGPPERTEFRLIVENLAHGVSWQCLDKMMSTWLTPYRLWAVCLQGKDTTGNHSDIALFIQTWLFSLGPLDVLFHKDVTKPPRKAQATVCFSERAFVVLYGPPFTGLDIKDLMRKAGEVTFADLNKERDDEGVVEFSSEKDVQMALKTLNGENLRGKAISLRLFDPARDTVPRDLGGRGRDRYDVRDRDRDRRDRFDGREERRDRGRARSRSRSRDRDRGGRRSRSRDRDRRRSRSRDRAGRSERDREHNRERGGDRERDRGRDKDRDRERPGRDGGRRSRSPGARSKSPVRRRSRSASRD</sequence>
<feature type="compositionally biased region" description="Basic and acidic residues" evidence="3">
    <location>
        <begin position="298"/>
        <end position="363"/>
    </location>
</feature>
<evidence type="ECO:0000256" key="2">
    <source>
        <dbReference type="PROSITE-ProRule" id="PRU00176"/>
    </source>
</evidence>
<keyword evidence="1 2" id="KW-0694">RNA-binding</keyword>
<reference evidence="5" key="1">
    <citation type="journal article" date="2020" name="Fungal Divers.">
        <title>Resolving the Mortierellaceae phylogeny through synthesis of multi-gene phylogenetics and phylogenomics.</title>
        <authorList>
            <person name="Vandepol N."/>
            <person name="Liber J."/>
            <person name="Desiro A."/>
            <person name="Na H."/>
            <person name="Kennedy M."/>
            <person name="Barry K."/>
            <person name="Grigoriev I.V."/>
            <person name="Miller A.N."/>
            <person name="O'Donnell K."/>
            <person name="Stajich J.E."/>
            <person name="Bonito G."/>
        </authorList>
    </citation>
    <scope>NUCLEOTIDE SEQUENCE</scope>
    <source>
        <strain evidence="5">MES-2147</strain>
    </source>
</reference>
<dbReference type="GO" id="GO:0005737">
    <property type="term" value="C:cytoplasm"/>
    <property type="evidence" value="ECO:0007669"/>
    <property type="project" value="TreeGrafter"/>
</dbReference>
<dbReference type="PANTHER" id="PTHR23003:SF51">
    <property type="entry name" value="SERINE-ARGININE PROTEIN 55"/>
    <property type="match status" value="1"/>
</dbReference>
<dbReference type="EMBL" id="JAAAHW010000898">
    <property type="protein sequence ID" value="KAF9998165.1"/>
    <property type="molecule type" value="Genomic_DNA"/>
</dbReference>
<dbReference type="GO" id="GO:0006397">
    <property type="term" value="P:mRNA processing"/>
    <property type="evidence" value="ECO:0007669"/>
    <property type="project" value="UniProtKB-KW"/>
</dbReference>
<dbReference type="CDD" id="cd12337">
    <property type="entry name" value="RRM1_SRSF4_like"/>
    <property type="match status" value="1"/>
</dbReference>
<keyword evidence="6" id="KW-1185">Reference proteome</keyword>
<gene>
    <name evidence="5" type="ORF">BGZ65_006313</name>
</gene>
<dbReference type="PANTHER" id="PTHR23003">
    <property type="entry name" value="RNA RECOGNITION MOTIF RRM DOMAIN CONTAINING PROTEIN"/>
    <property type="match status" value="1"/>
</dbReference>
<dbReference type="GO" id="GO:0003729">
    <property type="term" value="F:mRNA binding"/>
    <property type="evidence" value="ECO:0007669"/>
    <property type="project" value="TreeGrafter"/>
</dbReference>
<dbReference type="InterPro" id="IPR050374">
    <property type="entry name" value="RRT5_SRSF_SR"/>
</dbReference>
<dbReference type="Pfam" id="PF00076">
    <property type="entry name" value="RRM_1"/>
    <property type="match status" value="2"/>
</dbReference>
<dbReference type="PROSITE" id="PS50102">
    <property type="entry name" value="RRM"/>
    <property type="match status" value="2"/>
</dbReference>
<comment type="caution">
    <text evidence="5">The sequence shown here is derived from an EMBL/GenBank/DDBJ whole genome shotgun (WGS) entry which is preliminary data.</text>
</comment>
<dbReference type="SMART" id="SM00360">
    <property type="entry name" value="RRM"/>
    <property type="match status" value="2"/>
</dbReference>
<accession>A0A9P6MGB6</accession>
<name>A0A9P6MGB6_9FUNG</name>
<organism evidence="5 6">
    <name type="scientific">Modicella reniformis</name>
    <dbReference type="NCBI Taxonomy" id="1440133"/>
    <lineage>
        <taxon>Eukaryota</taxon>
        <taxon>Fungi</taxon>
        <taxon>Fungi incertae sedis</taxon>
        <taxon>Mucoromycota</taxon>
        <taxon>Mortierellomycotina</taxon>
        <taxon>Mortierellomycetes</taxon>
        <taxon>Mortierellales</taxon>
        <taxon>Mortierellaceae</taxon>
        <taxon>Modicella</taxon>
    </lineage>
</organism>
<evidence type="ECO:0000313" key="6">
    <source>
        <dbReference type="Proteomes" id="UP000749646"/>
    </source>
</evidence>
<feature type="region of interest" description="Disordered" evidence="3">
    <location>
        <begin position="282"/>
        <end position="386"/>
    </location>
</feature>
<proteinExistence type="predicted"/>
<evidence type="ECO:0000259" key="4">
    <source>
        <dbReference type="PROSITE" id="PS50102"/>
    </source>
</evidence>
<dbReference type="Gene3D" id="3.30.70.330">
    <property type="match status" value="2"/>
</dbReference>
<dbReference type="InterPro" id="IPR012677">
    <property type="entry name" value="Nucleotide-bd_a/b_plait_sf"/>
</dbReference>
<feature type="compositionally biased region" description="Basic residues" evidence="3">
    <location>
        <begin position="374"/>
        <end position="386"/>
    </location>
</feature>
<dbReference type="InterPro" id="IPR035979">
    <property type="entry name" value="RBD_domain_sf"/>
</dbReference>
<evidence type="ECO:0000256" key="3">
    <source>
        <dbReference type="SAM" id="MobiDB-lite"/>
    </source>
</evidence>
<feature type="domain" description="RRM" evidence="4">
    <location>
        <begin position="3"/>
        <end position="73"/>
    </location>
</feature>
<feature type="domain" description="RRM" evidence="4">
    <location>
        <begin position="178"/>
        <end position="251"/>
    </location>
</feature>
<dbReference type="AlphaFoldDB" id="A0A9P6MGB6"/>
<dbReference type="GO" id="GO:0005634">
    <property type="term" value="C:nucleus"/>
    <property type="evidence" value="ECO:0007669"/>
    <property type="project" value="UniProtKB-SubCell"/>
</dbReference>
<protein>
    <recommendedName>
        <fullName evidence="4">RRM domain-containing protein</fullName>
    </recommendedName>
</protein>
<dbReference type="OrthoDB" id="1099063at2759"/>
<evidence type="ECO:0000313" key="5">
    <source>
        <dbReference type="EMBL" id="KAF9998165.1"/>
    </source>
</evidence>
<dbReference type="InterPro" id="IPR000504">
    <property type="entry name" value="RRM_dom"/>
</dbReference>
<dbReference type="SUPFAM" id="SSF54928">
    <property type="entry name" value="RNA-binding domain, RBD"/>
    <property type="match status" value="2"/>
</dbReference>